<feature type="transmembrane region" description="Helical" evidence="7">
    <location>
        <begin position="74"/>
        <end position="98"/>
    </location>
</feature>
<dbReference type="Pfam" id="PF00528">
    <property type="entry name" value="BPD_transp_1"/>
    <property type="match status" value="1"/>
</dbReference>
<evidence type="ECO:0000313" key="10">
    <source>
        <dbReference type="Proteomes" id="UP000295008"/>
    </source>
</evidence>
<keyword evidence="4 7" id="KW-0812">Transmembrane</keyword>
<sequence>MLLSPKAKKVWFTRSVYFMLFLVGIFILFPVAWMASTALKTEQEALAIPPTLLPKVATVFGFEYMWQMKPFLKYFMNSLLTAGPTALISTLFGGLAAYSVSRFRFAYRKPFMTIVLCTQMIPGVLLVGPYFKVLNQFGLFDTHFGLTLGYTAVALPFCTWMLKGYFDSVPRELDEAALVDGCTKIGALFVVILPLSVPGMVATGIFAFLLAWGDLLWALCLTSSETVTTVTLGIANSVGEYRVVWPALMAAALIACVPSVVFYSFLQKYIVGGMTKGGVKG</sequence>
<keyword evidence="9" id="KW-0762">Sugar transport</keyword>
<dbReference type="Proteomes" id="UP000295008">
    <property type="component" value="Unassembled WGS sequence"/>
</dbReference>
<dbReference type="InterPro" id="IPR050901">
    <property type="entry name" value="BP-dep_ABC_trans_perm"/>
</dbReference>
<evidence type="ECO:0000256" key="7">
    <source>
        <dbReference type="RuleBase" id="RU363032"/>
    </source>
</evidence>
<dbReference type="InterPro" id="IPR000515">
    <property type="entry name" value="MetI-like"/>
</dbReference>
<dbReference type="PROSITE" id="PS50928">
    <property type="entry name" value="ABC_TM1"/>
    <property type="match status" value="1"/>
</dbReference>
<dbReference type="OrthoDB" id="9810086at2"/>
<evidence type="ECO:0000256" key="2">
    <source>
        <dbReference type="ARBA" id="ARBA00022448"/>
    </source>
</evidence>
<keyword evidence="5 7" id="KW-1133">Transmembrane helix</keyword>
<evidence type="ECO:0000256" key="3">
    <source>
        <dbReference type="ARBA" id="ARBA00022475"/>
    </source>
</evidence>
<comment type="subcellular location">
    <subcellularLocation>
        <location evidence="1 7">Cell membrane</location>
        <topology evidence="1 7">Multi-pass membrane protein</topology>
    </subcellularLocation>
</comment>
<dbReference type="EMBL" id="SLUN01000045">
    <property type="protein sequence ID" value="TCL57714.1"/>
    <property type="molecule type" value="Genomic_DNA"/>
</dbReference>
<comment type="similarity">
    <text evidence="7">Belongs to the binding-protein-dependent transport system permease family.</text>
</comment>
<feature type="transmembrane region" description="Helical" evidence="7">
    <location>
        <begin position="187"/>
        <end position="212"/>
    </location>
</feature>
<feature type="transmembrane region" description="Helical" evidence="7">
    <location>
        <begin position="243"/>
        <end position="266"/>
    </location>
</feature>
<evidence type="ECO:0000256" key="6">
    <source>
        <dbReference type="ARBA" id="ARBA00023136"/>
    </source>
</evidence>
<feature type="transmembrane region" description="Helical" evidence="7">
    <location>
        <begin position="16"/>
        <end position="35"/>
    </location>
</feature>
<keyword evidence="10" id="KW-1185">Reference proteome</keyword>
<keyword evidence="6 7" id="KW-0472">Membrane</keyword>
<feature type="transmembrane region" description="Helical" evidence="7">
    <location>
        <begin position="143"/>
        <end position="166"/>
    </location>
</feature>
<organism evidence="9 10">
    <name type="scientific">Hydrogenispora ethanolica</name>
    <dbReference type="NCBI Taxonomy" id="1082276"/>
    <lineage>
        <taxon>Bacteria</taxon>
        <taxon>Bacillati</taxon>
        <taxon>Bacillota</taxon>
        <taxon>Hydrogenispora</taxon>
    </lineage>
</organism>
<dbReference type="InterPro" id="IPR035906">
    <property type="entry name" value="MetI-like_sf"/>
</dbReference>
<dbReference type="GO" id="GO:0055085">
    <property type="term" value="P:transmembrane transport"/>
    <property type="evidence" value="ECO:0007669"/>
    <property type="project" value="InterPro"/>
</dbReference>
<dbReference type="RefSeq" id="WP_132017056.1">
    <property type="nucleotide sequence ID" value="NZ_SLUN01000045.1"/>
</dbReference>
<proteinExistence type="inferred from homology"/>
<dbReference type="GO" id="GO:0005886">
    <property type="term" value="C:plasma membrane"/>
    <property type="evidence" value="ECO:0007669"/>
    <property type="project" value="UniProtKB-SubCell"/>
</dbReference>
<evidence type="ECO:0000256" key="5">
    <source>
        <dbReference type="ARBA" id="ARBA00022989"/>
    </source>
</evidence>
<evidence type="ECO:0000256" key="1">
    <source>
        <dbReference type="ARBA" id="ARBA00004651"/>
    </source>
</evidence>
<evidence type="ECO:0000259" key="8">
    <source>
        <dbReference type="PROSITE" id="PS50928"/>
    </source>
</evidence>
<dbReference type="SUPFAM" id="SSF161098">
    <property type="entry name" value="MetI-like"/>
    <property type="match status" value="1"/>
</dbReference>
<evidence type="ECO:0000313" key="9">
    <source>
        <dbReference type="EMBL" id="TCL57714.1"/>
    </source>
</evidence>
<evidence type="ECO:0000256" key="4">
    <source>
        <dbReference type="ARBA" id="ARBA00022692"/>
    </source>
</evidence>
<keyword evidence="2 7" id="KW-0813">Transport</keyword>
<name>A0A4R1QY65_HYDET</name>
<feature type="transmembrane region" description="Helical" evidence="7">
    <location>
        <begin position="110"/>
        <end position="131"/>
    </location>
</feature>
<keyword evidence="3" id="KW-1003">Cell membrane</keyword>
<dbReference type="Gene3D" id="1.10.3720.10">
    <property type="entry name" value="MetI-like"/>
    <property type="match status" value="1"/>
</dbReference>
<comment type="caution">
    <text evidence="9">The sequence shown here is derived from an EMBL/GenBank/DDBJ whole genome shotgun (WGS) entry which is preliminary data.</text>
</comment>
<dbReference type="CDD" id="cd06261">
    <property type="entry name" value="TM_PBP2"/>
    <property type="match status" value="1"/>
</dbReference>
<feature type="domain" description="ABC transmembrane type-1" evidence="8">
    <location>
        <begin position="75"/>
        <end position="266"/>
    </location>
</feature>
<protein>
    <submittedName>
        <fullName evidence="9">Multiple sugar transport system permease protein</fullName>
    </submittedName>
</protein>
<gene>
    <name evidence="9" type="ORF">EDC14_104518</name>
</gene>
<dbReference type="PANTHER" id="PTHR32243">
    <property type="entry name" value="MALTOSE TRANSPORT SYSTEM PERMEASE-RELATED"/>
    <property type="match status" value="1"/>
</dbReference>
<dbReference type="AlphaFoldDB" id="A0A4R1QY65"/>
<dbReference type="PANTHER" id="PTHR32243:SF18">
    <property type="entry name" value="INNER MEMBRANE ABC TRANSPORTER PERMEASE PROTEIN YCJP"/>
    <property type="match status" value="1"/>
</dbReference>
<reference evidence="9 10" key="1">
    <citation type="submission" date="2019-03" db="EMBL/GenBank/DDBJ databases">
        <title>Genomic Encyclopedia of Type Strains, Phase IV (KMG-IV): sequencing the most valuable type-strain genomes for metagenomic binning, comparative biology and taxonomic classification.</title>
        <authorList>
            <person name="Goeker M."/>
        </authorList>
    </citation>
    <scope>NUCLEOTIDE SEQUENCE [LARGE SCALE GENOMIC DNA]</scope>
    <source>
        <strain evidence="9 10">LX-B</strain>
    </source>
</reference>
<accession>A0A4R1QY65</accession>